<evidence type="ECO:0000256" key="2">
    <source>
        <dbReference type="SAM" id="MobiDB-lite"/>
    </source>
</evidence>
<feature type="compositionally biased region" description="Basic residues" evidence="2">
    <location>
        <begin position="329"/>
        <end position="346"/>
    </location>
</feature>
<feature type="region of interest" description="Disordered" evidence="2">
    <location>
        <begin position="298"/>
        <end position="346"/>
    </location>
</feature>
<evidence type="ECO:0000313" key="4">
    <source>
        <dbReference type="Proteomes" id="UP001364617"/>
    </source>
</evidence>
<comment type="caution">
    <text evidence="3">The sequence shown here is derived from an EMBL/GenBank/DDBJ whole genome shotgun (WGS) entry which is preliminary data.</text>
</comment>
<dbReference type="Pfam" id="PF10239">
    <property type="entry name" value="DUF2465"/>
    <property type="match status" value="1"/>
</dbReference>
<sequence length="346" mass="38863">MERDTGAIALIKDLGYNSRECLKKCKCDELPCPLLTWLVSELRESFPDAPARRVGGAVLVGELREVLKEMSCPQNALISEHLCPLLLFRVTEYLVSELMAARMLTYRESHPEDADQNCETNGKEQRKRESLTMGNEDEHQENSQVGEDKTNWQEVNKGLAELFQTLGLETASQMSDACAEVESRLTSLPEGELPEALLNTSLNSEQWKKIDDINRALCKDYECRRQMIIKRFYVTLQSFAWGERGKERSAVLSSMAPFSPSPESFVSIAMLLATREDESRIRPVKAGPSTAVHKVLMGSVPDRGGRPGEIEPPMPSFTGRSEGGGGGQYRKRRREYSGKKKKNKEN</sequence>
<evidence type="ECO:0000313" key="3">
    <source>
        <dbReference type="EMBL" id="KAK7173910.1"/>
    </source>
</evidence>
<feature type="region of interest" description="Disordered" evidence="2">
    <location>
        <begin position="109"/>
        <end position="150"/>
    </location>
</feature>
<dbReference type="PANTHER" id="PTHR31353">
    <property type="entry name" value="FAM98"/>
    <property type="match status" value="1"/>
</dbReference>
<dbReference type="Proteomes" id="UP001364617">
    <property type="component" value="Unassembled WGS sequence"/>
</dbReference>
<feature type="compositionally biased region" description="Basic and acidic residues" evidence="2">
    <location>
        <begin position="121"/>
        <end position="150"/>
    </location>
</feature>
<name>A0AAN9DME4_9TELE</name>
<dbReference type="EMBL" id="JAYKXH010000003">
    <property type="protein sequence ID" value="KAK7173910.1"/>
    <property type="molecule type" value="Genomic_DNA"/>
</dbReference>
<gene>
    <name evidence="3" type="ORF">R3I93_003668</name>
</gene>
<reference evidence="3 4" key="1">
    <citation type="submission" date="2024-02" db="EMBL/GenBank/DDBJ databases">
        <title>Chromosome-level genome assembly of the Eurasian Minnow (Phoxinus phoxinus).</title>
        <authorList>
            <person name="Oriowo T.O."/>
            <person name="Martin S."/>
            <person name="Stange M."/>
            <person name="Chrysostomakis Y."/>
            <person name="Brown T."/>
            <person name="Winkler S."/>
            <person name="Kukowka S."/>
            <person name="Myers E.W."/>
            <person name="Bohne A."/>
        </authorList>
    </citation>
    <scope>NUCLEOTIDE SEQUENCE [LARGE SCALE GENOMIC DNA]</scope>
    <source>
        <strain evidence="3">ZFMK-TIS-60720</strain>
        <tissue evidence="3">Whole Organism</tissue>
    </source>
</reference>
<dbReference type="AlphaFoldDB" id="A0AAN9DME4"/>
<proteinExistence type="inferred from homology"/>
<keyword evidence="4" id="KW-1185">Reference proteome</keyword>
<dbReference type="GO" id="GO:0072669">
    <property type="term" value="C:tRNA-splicing ligase complex"/>
    <property type="evidence" value="ECO:0007669"/>
    <property type="project" value="TreeGrafter"/>
</dbReference>
<comment type="similarity">
    <text evidence="1">Belongs to the FAM98 family.</text>
</comment>
<dbReference type="InterPro" id="IPR018797">
    <property type="entry name" value="FAM98"/>
</dbReference>
<protein>
    <recommendedName>
        <fullName evidence="5">Protein FAM98B</fullName>
    </recommendedName>
</protein>
<dbReference type="PANTHER" id="PTHR31353:SF5">
    <property type="entry name" value="IM:7138535"/>
    <property type="match status" value="1"/>
</dbReference>
<organism evidence="3 4">
    <name type="scientific">Phoxinus phoxinus</name>
    <name type="common">Eurasian minnow</name>
    <dbReference type="NCBI Taxonomy" id="58324"/>
    <lineage>
        <taxon>Eukaryota</taxon>
        <taxon>Metazoa</taxon>
        <taxon>Chordata</taxon>
        <taxon>Craniata</taxon>
        <taxon>Vertebrata</taxon>
        <taxon>Euteleostomi</taxon>
        <taxon>Actinopterygii</taxon>
        <taxon>Neopterygii</taxon>
        <taxon>Teleostei</taxon>
        <taxon>Ostariophysi</taxon>
        <taxon>Cypriniformes</taxon>
        <taxon>Leuciscidae</taxon>
        <taxon>Phoxininae</taxon>
        <taxon>Phoxinus</taxon>
    </lineage>
</organism>
<accession>A0AAN9DME4</accession>
<evidence type="ECO:0000256" key="1">
    <source>
        <dbReference type="ARBA" id="ARBA00007218"/>
    </source>
</evidence>
<evidence type="ECO:0008006" key="5">
    <source>
        <dbReference type="Google" id="ProtNLM"/>
    </source>
</evidence>